<proteinExistence type="inferred from homology"/>
<name>A0A8J3Y253_9ACTN</name>
<accession>A0A8J3Y253</accession>
<sequence length="290" mass="30803">MSGAYFPRIQTVSGAIPVSEIEGPVLPHEHLRTDTRWGVGVDSDPHRWLDEERYVVDELRRLASDHALSLVVEHTCAGMARDPAALARMATGGRLAVVASTGFAPEPFSGAAIREHGVDDLTADLLHEIGTGLDGTGSRPGLIVAAAWGETPTPAEERALTACARACVRTDLPVATEGLAALETLLSHGVPPRRLAVRAGDAPAQRKIAETGAYVDADDPEHVLALLDAGHAERVLLSSGVSRRDHLAGYGGQGYGRLFGVLLPALREAKVDEDTLRLITHDNPLRWLAG</sequence>
<dbReference type="EMBL" id="BOOR01000084">
    <property type="protein sequence ID" value="GII59376.1"/>
    <property type="molecule type" value="Genomic_DNA"/>
</dbReference>
<protein>
    <submittedName>
        <fullName evidence="4">Phosphotriesterase</fullName>
    </submittedName>
</protein>
<dbReference type="GO" id="GO:0016787">
    <property type="term" value="F:hydrolase activity"/>
    <property type="evidence" value="ECO:0007669"/>
    <property type="project" value="UniProtKB-KW"/>
</dbReference>
<dbReference type="InterPro" id="IPR032466">
    <property type="entry name" value="Metal_Hydrolase"/>
</dbReference>
<reference evidence="4" key="1">
    <citation type="submission" date="2021-01" db="EMBL/GenBank/DDBJ databases">
        <title>Whole genome shotgun sequence of Planotetraspora thailandica NBRC 104271.</title>
        <authorList>
            <person name="Komaki H."/>
            <person name="Tamura T."/>
        </authorList>
    </citation>
    <scope>NUCLEOTIDE SEQUENCE</scope>
    <source>
        <strain evidence="4">NBRC 104271</strain>
    </source>
</reference>
<dbReference type="PROSITE" id="PS51347">
    <property type="entry name" value="PHOSPHOTRIESTERASE_2"/>
    <property type="match status" value="1"/>
</dbReference>
<keyword evidence="5" id="KW-1185">Reference proteome</keyword>
<dbReference type="PANTHER" id="PTHR10819:SF3">
    <property type="entry name" value="PHOSPHOTRIESTERASE-RELATED PROTEIN"/>
    <property type="match status" value="1"/>
</dbReference>
<dbReference type="GO" id="GO:0008270">
    <property type="term" value="F:zinc ion binding"/>
    <property type="evidence" value="ECO:0007669"/>
    <property type="project" value="InterPro"/>
</dbReference>
<dbReference type="PANTHER" id="PTHR10819">
    <property type="entry name" value="PHOSPHOTRIESTERASE-RELATED"/>
    <property type="match status" value="1"/>
</dbReference>
<evidence type="ECO:0000256" key="1">
    <source>
        <dbReference type="ARBA" id="ARBA00022723"/>
    </source>
</evidence>
<gene>
    <name evidence="4" type="ORF">Pth03_77650</name>
</gene>
<evidence type="ECO:0000256" key="3">
    <source>
        <dbReference type="PROSITE-ProRule" id="PRU00679"/>
    </source>
</evidence>
<dbReference type="SUPFAM" id="SSF51556">
    <property type="entry name" value="Metallo-dependent hydrolases"/>
    <property type="match status" value="1"/>
</dbReference>
<evidence type="ECO:0000313" key="5">
    <source>
        <dbReference type="Proteomes" id="UP000605992"/>
    </source>
</evidence>
<dbReference type="RefSeq" id="WP_203949434.1">
    <property type="nucleotide sequence ID" value="NZ_BOOR01000084.1"/>
</dbReference>
<comment type="caution">
    <text evidence="4">The sequence shown here is derived from an EMBL/GenBank/DDBJ whole genome shotgun (WGS) entry which is preliminary data.</text>
</comment>
<evidence type="ECO:0000313" key="4">
    <source>
        <dbReference type="EMBL" id="GII59376.1"/>
    </source>
</evidence>
<comment type="similarity">
    <text evidence="3">Belongs to the metallo-dependent hydrolases superfamily. Phosphotriesterase family.</text>
</comment>
<dbReference type="Proteomes" id="UP000605992">
    <property type="component" value="Unassembled WGS sequence"/>
</dbReference>
<dbReference type="Pfam" id="PF02126">
    <property type="entry name" value="PTE"/>
    <property type="match status" value="1"/>
</dbReference>
<dbReference type="Gene3D" id="3.20.20.140">
    <property type="entry name" value="Metal-dependent hydrolases"/>
    <property type="match status" value="1"/>
</dbReference>
<dbReference type="AlphaFoldDB" id="A0A8J3Y253"/>
<evidence type="ECO:0000256" key="2">
    <source>
        <dbReference type="ARBA" id="ARBA00022801"/>
    </source>
</evidence>
<comment type="caution">
    <text evidence="3">Lacks conserved residue(s) required for the propagation of feature annotation.</text>
</comment>
<dbReference type="InterPro" id="IPR001559">
    <property type="entry name" value="Phosphotriesterase"/>
</dbReference>
<organism evidence="4 5">
    <name type="scientific">Planotetraspora thailandica</name>
    <dbReference type="NCBI Taxonomy" id="487172"/>
    <lineage>
        <taxon>Bacteria</taxon>
        <taxon>Bacillati</taxon>
        <taxon>Actinomycetota</taxon>
        <taxon>Actinomycetes</taxon>
        <taxon>Streptosporangiales</taxon>
        <taxon>Streptosporangiaceae</taxon>
        <taxon>Planotetraspora</taxon>
    </lineage>
</organism>
<keyword evidence="1" id="KW-0479">Metal-binding</keyword>
<keyword evidence="2" id="KW-0378">Hydrolase</keyword>